<dbReference type="Proteomes" id="UP000002875">
    <property type="component" value="Plasmid pEMTOL05"/>
</dbReference>
<dbReference type="InterPro" id="IPR016024">
    <property type="entry name" value="ARM-type_fold"/>
</dbReference>
<organism evidence="1 2">
    <name type="scientific">Emticicia oligotrophica (strain DSM 17448 / CIP 109782 / MTCC 6937 / GPTSA100-15)</name>
    <dbReference type="NCBI Taxonomy" id="929562"/>
    <lineage>
        <taxon>Bacteria</taxon>
        <taxon>Pseudomonadati</taxon>
        <taxon>Bacteroidota</taxon>
        <taxon>Cytophagia</taxon>
        <taxon>Cytophagales</taxon>
        <taxon>Leadbetterellaceae</taxon>
        <taxon>Emticicia</taxon>
    </lineage>
</organism>
<dbReference type="EMBL" id="CP002966">
    <property type="protein sequence ID" value="AFK05753.1"/>
    <property type="molecule type" value="Genomic_DNA"/>
</dbReference>
<evidence type="ECO:0008006" key="3">
    <source>
        <dbReference type="Google" id="ProtNLM"/>
    </source>
</evidence>
<geneLocation type="plasmid" evidence="1 2">
    <name>pEMTOL05</name>
</geneLocation>
<gene>
    <name evidence="1" type="ordered locus">Emtol_0020</name>
</gene>
<name>A0ABM5N892_EMTOG</name>
<protein>
    <recommendedName>
        <fullName evidence="3">HEAT repeat domain-containing protein</fullName>
    </recommendedName>
</protein>
<accession>A0ABM5N892</accession>
<evidence type="ECO:0000313" key="2">
    <source>
        <dbReference type="Proteomes" id="UP000002875"/>
    </source>
</evidence>
<proteinExistence type="predicted"/>
<sequence>MFFLSFTSFLIVIFLAHHKRFKQNKTKTLSVEEIRFHITNFLFRNYSLYSVDTLKSIIKKSKEHNQTIIEILFKIKQTLNDLPTLRLEYLYKELSLSQVSAKKLNDKNWAIQIEGIKELVGMDDQTYISEIELLVNNPHHLVRIEAFFAMLKLKGTEGLTLLEILEYPISDWQQMQIIKILKERVNVKLPDFSQWFYLANISVACFAIRLTAIFNQTHLINKIVGLLSINEHPLRIQAAIEVLIYLKIPTFTDQIKALSTTNNKEVQLSILYFFEEFGTLKDIIFLRDFLYDNYLWTDDELFLLGLRVIKKVFNDDSRFFNFAGLYFSNQQAMILQVMEESK</sequence>
<dbReference type="SUPFAM" id="SSF48371">
    <property type="entry name" value="ARM repeat"/>
    <property type="match status" value="1"/>
</dbReference>
<keyword evidence="1" id="KW-0614">Plasmid</keyword>
<keyword evidence="2" id="KW-1185">Reference proteome</keyword>
<reference evidence="1 2" key="1">
    <citation type="submission" date="2011-07" db="EMBL/GenBank/DDBJ databases">
        <title>The complete genome of plasmid 5 of Emticicia oligotrophica DSM 17448.</title>
        <authorList>
            <consortium name="US DOE Joint Genome Institute (JGI-PGF)"/>
            <person name="Lucas S."/>
            <person name="Han J."/>
            <person name="Lapidus A."/>
            <person name="Bruce D."/>
            <person name="Goodwin L."/>
            <person name="Pitluck S."/>
            <person name="Peters L."/>
            <person name="Kyrpides N."/>
            <person name="Mavromatis K."/>
            <person name="Ivanova N."/>
            <person name="Ovchinnikova G."/>
            <person name="Teshima H."/>
            <person name="Detter J.C."/>
            <person name="Tapia R."/>
            <person name="Han C."/>
            <person name="Land M."/>
            <person name="Hauser L."/>
            <person name="Markowitz V."/>
            <person name="Cheng J.-F."/>
            <person name="Hugenholtz P."/>
            <person name="Woyke T."/>
            <person name="Wu D."/>
            <person name="Tindall B."/>
            <person name="Pomrenke H."/>
            <person name="Brambilla E."/>
            <person name="Klenk H.-P."/>
            <person name="Eisen J.A."/>
        </authorList>
    </citation>
    <scope>NUCLEOTIDE SEQUENCE [LARGE SCALE GENOMIC DNA]</scope>
    <source>
        <strain evidence="2">DSM 17448 / GPTSA100-15</strain>
        <plasmid evidence="1 2">pEMTOL05</plasmid>
    </source>
</reference>
<evidence type="ECO:0000313" key="1">
    <source>
        <dbReference type="EMBL" id="AFK05753.1"/>
    </source>
</evidence>